<reference evidence="2 4" key="2">
    <citation type="submission" date="2019-03" db="EMBL/GenBank/DDBJ databases">
        <title>Freshwater and sediment microbial communities from various areas in North America, analyzing microbe dynamics in response to fracking.</title>
        <authorList>
            <person name="Lamendella R."/>
        </authorList>
    </citation>
    <scope>NUCLEOTIDE SEQUENCE [LARGE SCALE GENOMIC DNA]</scope>
    <source>
        <strain evidence="2 4">114D</strain>
    </source>
</reference>
<reference evidence="1 3" key="1">
    <citation type="submission" date="2016-10" db="EMBL/GenBank/DDBJ databases">
        <authorList>
            <person name="de Groot N.N."/>
        </authorList>
    </citation>
    <scope>NUCLEOTIDE SEQUENCE [LARGE SCALE GENOMIC DNA]</scope>
    <source>
        <strain evidence="1 3">CGMCC 1.9156</strain>
    </source>
</reference>
<gene>
    <name evidence="2" type="ORF">DET52_106218</name>
    <name evidence="1" type="ORF">SAMN05216283_10395</name>
</gene>
<name>A0A1I2GQH0_9BACT</name>
<evidence type="ECO:0000313" key="2">
    <source>
        <dbReference type="EMBL" id="TDO00006.1"/>
    </source>
</evidence>
<evidence type="ECO:0000313" key="1">
    <source>
        <dbReference type="EMBL" id="SFF20194.1"/>
    </source>
</evidence>
<dbReference type="OrthoDB" id="1122497at2"/>
<dbReference type="EMBL" id="FONW01000003">
    <property type="protein sequence ID" value="SFF20194.1"/>
    <property type="molecule type" value="Genomic_DNA"/>
</dbReference>
<proteinExistence type="predicted"/>
<protein>
    <submittedName>
        <fullName evidence="1">Uncharacterized protein</fullName>
    </submittedName>
</protein>
<dbReference type="EMBL" id="SNWI01000006">
    <property type="protein sequence ID" value="TDO00006.1"/>
    <property type="molecule type" value="Genomic_DNA"/>
</dbReference>
<evidence type="ECO:0000313" key="3">
    <source>
        <dbReference type="Proteomes" id="UP000198964"/>
    </source>
</evidence>
<organism evidence="1 3">
    <name type="scientific">Sunxiuqinia elliptica</name>
    <dbReference type="NCBI Taxonomy" id="655355"/>
    <lineage>
        <taxon>Bacteria</taxon>
        <taxon>Pseudomonadati</taxon>
        <taxon>Bacteroidota</taxon>
        <taxon>Bacteroidia</taxon>
        <taxon>Marinilabiliales</taxon>
        <taxon>Prolixibacteraceae</taxon>
        <taxon>Sunxiuqinia</taxon>
    </lineage>
</organism>
<dbReference type="RefSeq" id="WP_093919524.1">
    <property type="nucleotide sequence ID" value="NZ_FONW01000003.1"/>
</dbReference>
<accession>A0A1I2GQH0</accession>
<dbReference type="Proteomes" id="UP000294848">
    <property type="component" value="Unassembled WGS sequence"/>
</dbReference>
<evidence type="ECO:0000313" key="4">
    <source>
        <dbReference type="Proteomes" id="UP000294848"/>
    </source>
</evidence>
<dbReference type="Proteomes" id="UP000198964">
    <property type="component" value="Unassembled WGS sequence"/>
</dbReference>
<dbReference type="AlphaFoldDB" id="A0A1I2GQH0"/>
<keyword evidence="3" id="KW-1185">Reference proteome</keyword>
<sequence>MVNFKQINYHQSLLLFKQADHAGRRLKLGELTTSQWLQKENINLDQIKDISRNYPDLKIFIIGEGESEGFYIYSQKQETCFKFEGELSLLK</sequence>
<dbReference type="STRING" id="655355.SAMN05216283_10395"/>